<protein>
    <recommendedName>
        <fullName evidence="4">Secreted protein</fullName>
    </recommendedName>
</protein>
<reference evidence="2" key="1">
    <citation type="submission" date="2025-08" db="UniProtKB">
        <authorList>
            <consortium name="Ensembl"/>
        </authorList>
    </citation>
    <scope>IDENTIFICATION</scope>
</reference>
<dbReference type="InterPro" id="IPR029375">
    <property type="entry name" value="CFAP141"/>
</dbReference>
<keyword evidence="3" id="KW-1185">Reference proteome</keyword>
<evidence type="ECO:0000313" key="2">
    <source>
        <dbReference type="Ensembl" id="ENSOKIP00005030508.1"/>
    </source>
</evidence>
<dbReference type="Pfam" id="PF15104">
    <property type="entry name" value="CFAP141"/>
    <property type="match status" value="1"/>
</dbReference>
<evidence type="ECO:0000313" key="3">
    <source>
        <dbReference type="Proteomes" id="UP000694557"/>
    </source>
</evidence>
<evidence type="ECO:0008006" key="4">
    <source>
        <dbReference type="Google" id="ProtNLM"/>
    </source>
</evidence>
<sequence length="69" mass="8026">MGLFSLICVAVSFTHVHCQSNHTFVTPGRGKRRLHIVRRAALQALLEHERQQYVIELNRLGKTIYKQRV</sequence>
<evidence type="ECO:0000256" key="1">
    <source>
        <dbReference type="SAM" id="SignalP"/>
    </source>
</evidence>
<name>A0A8C7M584_ONCKI</name>
<dbReference type="Ensembl" id="ENSOKIT00005032245.1">
    <property type="protein sequence ID" value="ENSOKIP00005030508.1"/>
    <property type="gene ID" value="ENSOKIG00005013138.1"/>
</dbReference>
<organism evidence="2 3">
    <name type="scientific">Oncorhynchus kisutch</name>
    <name type="common">Coho salmon</name>
    <name type="synonym">Salmo kisutch</name>
    <dbReference type="NCBI Taxonomy" id="8019"/>
    <lineage>
        <taxon>Eukaryota</taxon>
        <taxon>Metazoa</taxon>
        <taxon>Chordata</taxon>
        <taxon>Craniata</taxon>
        <taxon>Vertebrata</taxon>
        <taxon>Euteleostomi</taxon>
        <taxon>Actinopterygii</taxon>
        <taxon>Neopterygii</taxon>
        <taxon>Teleostei</taxon>
        <taxon>Protacanthopterygii</taxon>
        <taxon>Salmoniformes</taxon>
        <taxon>Salmonidae</taxon>
        <taxon>Salmoninae</taxon>
        <taxon>Oncorhynchus</taxon>
    </lineage>
</organism>
<reference evidence="2" key="2">
    <citation type="submission" date="2025-09" db="UniProtKB">
        <authorList>
            <consortium name="Ensembl"/>
        </authorList>
    </citation>
    <scope>IDENTIFICATION</scope>
</reference>
<dbReference type="GeneTree" id="ENSGT00990000212773"/>
<dbReference type="Proteomes" id="UP000694557">
    <property type="component" value="Unassembled WGS sequence"/>
</dbReference>
<dbReference type="AlphaFoldDB" id="A0A8C7M584"/>
<accession>A0A8C7M584</accession>
<feature type="chain" id="PRO_5034734170" description="Secreted protein" evidence="1">
    <location>
        <begin position="19"/>
        <end position="69"/>
    </location>
</feature>
<feature type="signal peptide" evidence="1">
    <location>
        <begin position="1"/>
        <end position="18"/>
    </location>
</feature>
<proteinExistence type="predicted"/>
<keyword evidence="1" id="KW-0732">Signal</keyword>